<keyword evidence="7 9" id="KW-0624">Polysaccharide degradation</keyword>
<keyword evidence="7 9" id="KW-0119">Carbohydrate metabolism</keyword>
<gene>
    <name evidence="11" type="primary">bcsZ</name>
    <name evidence="11" type="ORF">E6B08_09445</name>
</gene>
<dbReference type="OrthoDB" id="9766708at2"/>
<evidence type="ECO:0000256" key="1">
    <source>
        <dbReference type="ARBA" id="ARBA00000966"/>
    </source>
</evidence>
<evidence type="ECO:0000256" key="2">
    <source>
        <dbReference type="ARBA" id="ARBA00009209"/>
    </source>
</evidence>
<evidence type="ECO:0000256" key="6">
    <source>
        <dbReference type="ARBA" id="ARBA00023295"/>
    </source>
</evidence>
<proteinExistence type="inferred from homology"/>
<evidence type="ECO:0000256" key="3">
    <source>
        <dbReference type="ARBA" id="ARBA00022729"/>
    </source>
</evidence>
<dbReference type="EMBL" id="CP039371">
    <property type="protein sequence ID" value="QCI11591.1"/>
    <property type="molecule type" value="Genomic_DNA"/>
</dbReference>
<dbReference type="InterPro" id="IPR002037">
    <property type="entry name" value="Glyco_hydro_8"/>
</dbReference>
<evidence type="ECO:0000256" key="5">
    <source>
        <dbReference type="ARBA" id="ARBA00023001"/>
    </source>
</evidence>
<reference evidence="12" key="1">
    <citation type="submission" date="2019-04" db="EMBL/GenBank/DDBJ databases">
        <title>Genome sequence of Pseudomonas putida 1290, an auxin catabolizing strain.</title>
        <authorList>
            <person name="Laird T.S."/>
            <person name="Leveau J.H.J."/>
        </authorList>
    </citation>
    <scope>NUCLEOTIDE SEQUENCE [LARGE SCALE GENOMIC DNA]</scope>
    <source>
        <strain evidence="12">1290</strain>
    </source>
</reference>
<dbReference type="GO" id="GO:0008810">
    <property type="term" value="F:cellulase activity"/>
    <property type="evidence" value="ECO:0007669"/>
    <property type="project" value="UniProtKB-EC"/>
</dbReference>
<feature type="chain" id="PRO_5020770410" description="Glucanase" evidence="10">
    <location>
        <begin position="20"/>
        <end position="362"/>
    </location>
</feature>
<accession>A0A4D6XAR5</accession>
<dbReference type="RefSeq" id="WP_136913761.1">
    <property type="nucleotide sequence ID" value="NZ_CP039371.1"/>
</dbReference>
<dbReference type="PROSITE" id="PS00812">
    <property type="entry name" value="GLYCOSYL_HYDROL_F8"/>
    <property type="match status" value="1"/>
</dbReference>
<dbReference type="Pfam" id="PF01270">
    <property type="entry name" value="Glyco_hydro_8"/>
    <property type="match status" value="1"/>
</dbReference>
<dbReference type="EC" id="3.2.1.-" evidence="9"/>
<evidence type="ECO:0000256" key="7">
    <source>
        <dbReference type="ARBA" id="ARBA00023326"/>
    </source>
</evidence>
<dbReference type="NCBIfam" id="NF008305">
    <property type="entry name" value="PRK11097.1"/>
    <property type="match status" value="1"/>
</dbReference>
<name>A0A4D6XAR5_PSEPU</name>
<dbReference type="InterPro" id="IPR012341">
    <property type="entry name" value="6hp_glycosidase-like_sf"/>
</dbReference>
<dbReference type="InterPro" id="IPR019834">
    <property type="entry name" value="Glyco_hydro_8_CS"/>
</dbReference>
<comment type="similarity">
    <text evidence="2 9">Belongs to the glycosyl hydrolase 8 (cellulase D) family.</text>
</comment>
<dbReference type="Proteomes" id="UP000298551">
    <property type="component" value="Chromosome"/>
</dbReference>
<dbReference type="InterPro" id="IPR008928">
    <property type="entry name" value="6-hairpin_glycosidase_sf"/>
</dbReference>
<keyword evidence="4 9" id="KW-0378">Hydrolase</keyword>
<evidence type="ECO:0000313" key="11">
    <source>
        <dbReference type="EMBL" id="QCI11591.1"/>
    </source>
</evidence>
<dbReference type="PRINTS" id="PR00735">
    <property type="entry name" value="GLHYDRLASE8"/>
</dbReference>
<evidence type="ECO:0000313" key="12">
    <source>
        <dbReference type="Proteomes" id="UP000298551"/>
    </source>
</evidence>
<organism evidence="11 12">
    <name type="scientific">Pseudomonas putida</name>
    <name type="common">Arthrobacter siderocapsulatus</name>
    <dbReference type="NCBI Taxonomy" id="303"/>
    <lineage>
        <taxon>Bacteria</taxon>
        <taxon>Pseudomonadati</taxon>
        <taxon>Pseudomonadota</taxon>
        <taxon>Gammaproteobacteria</taxon>
        <taxon>Pseudomonadales</taxon>
        <taxon>Pseudomonadaceae</taxon>
        <taxon>Pseudomonas</taxon>
    </lineage>
</organism>
<keyword evidence="5" id="KW-0136">Cellulose degradation</keyword>
<protein>
    <recommendedName>
        <fullName evidence="9">Glucanase</fullName>
        <ecNumber evidence="9">3.2.1.-</ecNumber>
    </recommendedName>
</protein>
<evidence type="ECO:0000256" key="8">
    <source>
        <dbReference type="PROSITE-ProRule" id="PRU10058"/>
    </source>
</evidence>
<dbReference type="AlphaFoldDB" id="A0A4D6XAR5"/>
<feature type="active site" description="Nucleophile" evidence="8">
    <location>
        <position position="111"/>
    </location>
</feature>
<dbReference type="Gene3D" id="1.50.10.10">
    <property type="match status" value="1"/>
</dbReference>
<comment type="catalytic activity">
    <reaction evidence="1">
        <text>Endohydrolysis of (1-&gt;4)-beta-D-glucosidic linkages in cellulose, lichenin and cereal beta-D-glucans.</text>
        <dbReference type="EC" id="3.2.1.4"/>
    </reaction>
</comment>
<evidence type="ECO:0000256" key="4">
    <source>
        <dbReference type="ARBA" id="ARBA00022801"/>
    </source>
</evidence>
<evidence type="ECO:0000256" key="10">
    <source>
        <dbReference type="SAM" id="SignalP"/>
    </source>
</evidence>
<dbReference type="SUPFAM" id="SSF48208">
    <property type="entry name" value="Six-hairpin glycosidases"/>
    <property type="match status" value="1"/>
</dbReference>
<keyword evidence="3 10" id="KW-0732">Signal</keyword>
<feature type="signal peptide" evidence="10">
    <location>
        <begin position="1"/>
        <end position="19"/>
    </location>
</feature>
<dbReference type="GO" id="GO:0030245">
    <property type="term" value="P:cellulose catabolic process"/>
    <property type="evidence" value="ECO:0007669"/>
    <property type="project" value="UniProtKB-KW"/>
</dbReference>
<evidence type="ECO:0000256" key="9">
    <source>
        <dbReference type="RuleBase" id="RU361167"/>
    </source>
</evidence>
<keyword evidence="6 9" id="KW-0326">Glycosidase</keyword>
<sequence>MRRLGLVLVLYLLAPMASATCWPQWETFKTALVKPDGRVMDPAQGISTSEGQAYGMFFALVGNDRAYFQHILGWAENNLAGGDLRKRLPAWKWGQDAQGRWGVLDGNNASDADLWMAYALLEASRLWAVSEYRVLGEQILWRVAAQTLRPLPGLGLMLLPGDQGFVTAKGTRLNTSYLPPQLLDRFAQVAPVWADLARNSRTLLLRSAPKGLAPDWLLWGNDGKPANDPDNGTRGSYDAIRVYLWLGMLGAGAAQRDELLQRYRPMVAMTLAEGVPPEKVDIVEGTGKGKGPVGFSAAMLPMLVALDEQAGLQAQRQRLQQHPPTGYYGGMLALFGQGWDQARYRFDDKGRLMIRWDAQCAD</sequence>